<accession>A0A2U2XBW5</accession>
<dbReference type="EC" id="3.4.23.36" evidence="9"/>
<feature type="transmembrane region" description="Helical" evidence="9">
    <location>
        <begin position="64"/>
        <end position="86"/>
    </location>
</feature>
<evidence type="ECO:0000313" key="11">
    <source>
        <dbReference type="EMBL" id="PWH85253.1"/>
    </source>
</evidence>
<feature type="active site" evidence="9">
    <location>
        <position position="168"/>
    </location>
</feature>
<dbReference type="OrthoDB" id="9810259at2"/>
<sequence>MRKRYLITFGLVLLVLIIDQVVKIWVKTSFAFDDPSVPLVGNWLYLNFVENQGMAFGTQLGGGMWGKLTLSIFRIVAIGAIIYYILKQIKKPEVKMEFFIVAALVLAGATGNLFDSMFYDFIFRDYFDPCISYNQVEGSGIFEECSYFGYTEMVEVRHRGFLFGNVVDMFQFRVTWPTWVPWLGGGQVFPAIWNVADFAISCGMIYVLIRQKVFFPKEK</sequence>
<evidence type="ECO:0000256" key="7">
    <source>
        <dbReference type="ARBA" id="ARBA00022989"/>
    </source>
</evidence>
<dbReference type="GO" id="GO:0004190">
    <property type="term" value="F:aspartic-type endopeptidase activity"/>
    <property type="evidence" value="ECO:0007669"/>
    <property type="project" value="UniProtKB-UniRule"/>
</dbReference>
<keyword evidence="7 9" id="KW-1133">Transmembrane helix</keyword>
<keyword evidence="4 9" id="KW-0812">Transmembrane</keyword>
<keyword evidence="11" id="KW-0449">Lipoprotein</keyword>
<evidence type="ECO:0000256" key="6">
    <source>
        <dbReference type="ARBA" id="ARBA00022801"/>
    </source>
</evidence>
<evidence type="ECO:0000256" key="5">
    <source>
        <dbReference type="ARBA" id="ARBA00022750"/>
    </source>
</evidence>
<evidence type="ECO:0000256" key="4">
    <source>
        <dbReference type="ARBA" id="ARBA00022692"/>
    </source>
</evidence>
<dbReference type="EMBL" id="QFRJ01000007">
    <property type="protein sequence ID" value="PWH85253.1"/>
    <property type="molecule type" value="Genomic_DNA"/>
</dbReference>
<comment type="catalytic activity">
    <reaction evidence="9">
        <text>Release of signal peptides from bacterial membrane prolipoproteins. Hydrolyzes -Xaa-Yaa-Zaa-|-(S,diacylglyceryl)Cys-, in which Xaa is hydrophobic (preferably Leu), and Yaa (Ala or Ser) and Zaa (Gly or Ala) have small, neutral side chains.</text>
        <dbReference type="EC" id="3.4.23.36"/>
    </reaction>
</comment>
<feature type="transmembrane region" description="Helical" evidence="9">
    <location>
        <begin position="98"/>
        <end position="119"/>
    </location>
</feature>
<proteinExistence type="inferred from homology"/>
<organism evidence="11 12">
    <name type="scientific">Brumimicrobium oceani</name>
    <dbReference type="NCBI Taxonomy" id="2100725"/>
    <lineage>
        <taxon>Bacteria</taxon>
        <taxon>Pseudomonadati</taxon>
        <taxon>Bacteroidota</taxon>
        <taxon>Flavobacteriia</taxon>
        <taxon>Flavobacteriales</taxon>
        <taxon>Crocinitomicaceae</taxon>
        <taxon>Brumimicrobium</taxon>
    </lineage>
</organism>
<reference evidence="11 12" key="1">
    <citation type="submission" date="2018-05" db="EMBL/GenBank/DDBJ databases">
        <title>Brumimicrobium oceani sp. nov., isolated from coastal sediment.</title>
        <authorList>
            <person name="Kou Y."/>
        </authorList>
    </citation>
    <scope>NUCLEOTIDE SEQUENCE [LARGE SCALE GENOMIC DNA]</scope>
    <source>
        <strain evidence="11 12">C305</strain>
    </source>
</reference>
<reference evidence="11 12" key="2">
    <citation type="submission" date="2018-05" db="EMBL/GenBank/DDBJ databases">
        <authorList>
            <person name="Lanie J.A."/>
            <person name="Ng W.-L."/>
            <person name="Kazmierczak K.M."/>
            <person name="Andrzejewski T.M."/>
            <person name="Davidsen T.M."/>
            <person name="Wayne K.J."/>
            <person name="Tettelin H."/>
            <person name="Glass J.I."/>
            <person name="Rusch D."/>
            <person name="Podicherti R."/>
            <person name="Tsui H.-C.T."/>
            <person name="Winkler M.E."/>
        </authorList>
    </citation>
    <scope>NUCLEOTIDE SEQUENCE [LARGE SCALE GENOMIC DNA]</scope>
    <source>
        <strain evidence="11 12">C305</strain>
    </source>
</reference>
<evidence type="ECO:0000256" key="10">
    <source>
        <dbReference type="RuleBase" id="RU004181"/>
    </source>
</evidence>
<keyword evidence="6 9" id="KW-0378">Hydrolase</keyword>
<comment type="caution">
    <text evidence="9">Lacks conserved residue(s) required for the propagation of feature annotation.</text>
</comment>
<evidence type="ECO:0000256" key="2">
    <source>
        <dbReference type="ARBA" id="ARBA00022475"/>
    </source>
</evidence>
<comment type="similarity">
    <text evidence="1 9 10">Belongs to the peptidase A8 family.</text>
</comment>
<dbReference type="AlphaFoldDB" id="A0A2U2XBW5"/>
<evidence type="ECO:0000256" key="1">
    <source>
        <dbReference type="ARBA" id="ARBA00006139"/>
    </source>
</evidence>
<keyword evidence="3 9" id="KW-0645">Protease</keyword>
<gene>
    <name evidence="9" type="primary">lspA</name>
    <name evidence="11" type="ORF">DIT68_09960</name>
</gene>
<keyword evidence="8 9" id="KW-0472">Membrane</keyword>
<name>A0A2U2XBW5_9FLAO</name>
<dbReference type="GO" id="GO:0006508">
    <property type="term" value="P:proteolysis"/>
    <property type="evidence" value="ECO:0007669"/>
    <property type="project" value="UniProtKB-KW"/>
</dbReference>
<comment type="subcellular location">
    <subcellularLocation>
        <location evidence="9">Cell membrane</location>
        <topology evidence="9">Multi-pass membrane protein</topology>
    </subcellularLocation>
</comment>
<dbReference type="RefSeq" id="WP_109359656.1">
    <property type="nucleotide sequence ID" value="NZ_QFRJ01000007.1"/>
</dbReference>
<dbReference type="PANTHER" id="PTHR33695:SF1">
    <property type="entry name" value="LIPOPROTEIN SIGNAL PEPTIDASE"/>
    <property type="match status" value="1"/>
</dbReference>
<dbReference type="GO" id="GO:0005886">
    <property type="term" value="C:plasma membrane"/>
    <property type="evidence" value="ECO:0007669"/>
    <property type="project" value="UniProtKB-SubCell"/>
</dbReference>
<comment type="caution">
    <text evidence="11">The sequence shown here is derived from an EMBL/GenBank/DDBJ whole genome shotgun (WGS) entry which is preliminary data.</text>
</comment>
<feature type="active site" evidence="9">
    <location>
        <position position="197"/>
    </location>
</feature>
<dbReference type="Pfam" id="PF01252">
    <property type="entry name" value="Peptidase_A8"/>
    <property type="match status" value="1"/>
</dbReference>
<evidence type="ECO:0000256" key="9">
    <source>
        <dbReference type="HAMAP-Rule" id="MF_00161"/>
    </source>
</evidence>
<keyword evidence="2 9" id="KW-1003">Cell membrane</keyword>
<dbReference type="UniPathway" id="UPA00665"/>
<keyword evidence="12" id="KW-1185">Reference proteome</keyword>
<dbReference type="PRINTS" id="PR00781">
    <property type="entry name" value="LIPOSIGPTASE"/>
</dbReference>
<protein>
    <recommendedName>
        <fullName evidence="9">Lipoprotein signal peptidase</fullName>
        <ecNumber evidence="9">3.4.23.36</ecNumber>
    </recommendedName>
    <alternativeName>
        <fullName evidence="9">Prolipoprotein signal peptidase</fullName>
    </alternativeName>
    <alternativeName>
        <fullName evidence="9">Signal peptidase II</fullName>
        <shortName evidence="9">SPase II</shortName>
    </alternativeName>
</protein>
<feature type="transmembrane region" description="Helical" evidence="9">
    <location>
        <begin position="191"/>
        <end position="209"/>
    </location>
</feature>
<dbReference type="PANTHER" id="PTHR33695">
    <property type="entry name" value="LIPOPROTEIN SIGNAL PEPTIDASE"/>
    <property type="match status" value="1"/>
</dbReference>
<evidence type="ECO:0000256" key="8">
    <source>
        <dbReference type="ARBA" id="ARBA00023136"/>
    </source>
</evidence>
<comment type="function">
    <text evidence="9">This protein specifically catalyzes the removal of signal peptides from prolipoproteins.</text>
</comment>
<evidence type="ECO:0000256" key="3">
    <source>
        <dbReference type="ARBA" id="ARBA00022670"/>
    </source>
</evidence>
<keyword evidence="5 9" id="KW-0064">Aspartyl protease</keyword>
<dbReference type="HAMAP" id="MF_00161">
    <property type="entry name" value="LspA"/>
    <property type="match status" value="1"/>
</dbReference>
<evidence type="ECO:0000313" key="12">
    <source>
        <dbReference type="Proteomes" id="UP000245370"/>
    </source>
</evidence>
<comment type="pathway">
    <text evidence="9">Protein modification; lipoprotein biosynthesis (signal peptide cleavage).</text>
</comment>
<dbReference type="Proteomes" id="UP000245370">
    <property type="component" value="Unassembled WGS sequence"/>
</dbReference>
<dbReference type="InterPro" id="IPR001872">
    <property type="entry name" value="Peptidase_A8"/>
</dbReference>